<feature type="non-terminal residue" evidence="1">
    <location>
        <position position="1"/>
    </location>
</feature>
<organism evidence="1 2">
    <name type="scientific">Skeletonema marinoi</name>
    <dbReference type="NCBI Taxonomy" id="267567"/>
    <lineage>
        <taxon>Eukaryota</taxon>
        <taxon>Sar</taxon>
        <taxon>Stramenopiles</taxon>
        <taxon>Ochrophyta</taxon>
        <taxon>Bacillariophyta</taxon>
        <taxon>Coscinodiscophyceae</taxon>
        <taxon>Thalassiosirophycidae</taxon>
        <taxon>Thalassiosirales</taxon>
        <taxon>Skeletonemataceae</taxon>
        <taxon>Skeletonema</taxon>
        <taxon>Skeletonema marinoi-dohrnii complex</taxon>
    </lineage>
</organism>
<dbReference type="AlphaFoldDB" id="A0AAD8Y278"/>
<gene>
    <name evidence="1" type="ORF">QTG54_011664</name>
</gene>
<name>A0AAD8Y278_9STRA</name>
<accession>A0AAD8Y278</accession>
<dbReference type="Proteomes" id="UP001224775">
    <property type="component" value="Unassembled WGS sequence"/>
</dbReference>
<dbReference type="EMBL" id="JATAAI010000024">
    <property type="protein sequence ID" value="KAK1737680.1"/>
    <property type="molecule type" value="Genomic_DNA"/>
</dbReference>
<comment type="caution">
    <text evidence="1">The sequence shown here is derived from an EMBL/GenBank/DDBJ whole genome shotgun (WGS) entry which is preliminary data.</text>
</comment>
<reference evidence="1" key="1">
    <citation type="submission" date="2023-06" db="EMBL/GenBank/DDBJ databases">
        <title>Survivors Of The Sea: Transcriptome response of Skeletonema marinoi to long-term dormancy.</title>
        <authorList>
            <person name="Pinder M.I.M."/>
            <person name="Kourtchenko O."/>
            <person name="Robertson E.K."/>
            <person name="Larsson T."/>
            <person name="Maumus F."/>
            <person name="Osuna-Cruz C.M."/>
            <person name="Vancaester E."/>
            <person name="Stenow R."/>
            <person name="Vandepoele K."/>
            <person name="Ploug H."/>
            <person name="Bruchert V."/>
            <person name="Godhe A."/>
            <person name="Topel M."/>
        </authorList>
    </citation>
    <scope>NUCLEOTIDE SEQUENCE</scope>
    <source>
        <strain evidence="1">R05AC</strain>
    </source>
</reference>
<evidence type="ECO:0000313" key="1">
    <source>
        <dbReference type="EMBL" id="KAK1737680.1"/>
    </source>
</evidence>
<protein>
    <submittedName>
        <fullName evidence="1">Uncharacterized protein</fullName>
    </submittedName>
</protein>
<sequence length="50" mass="5552">SIHSHLLSSASLNSTNHTSIPRPLLSIRQVCHCIGIRRNKFTSGFSLIHN</sequence>
<keyword evidence="2" id="KW-1185">Reference proteome</keyword>
<proteinExistence type="predicted"/>
<evidence type="ECO:0000313" key="2">
    <source>
        <dbReference type="Proteomes" id="UP001224775"/>
    </source>
</evidence>